<proteinExistence type="predicted"/>
<reference evidence="1 2" key="1">
    <citation type="submission" date="2019-02" db="EMBL/GenBank/DDBJ databases">
        <title>Draft genome sequences of novel Actinobacteria.</title>
        <authorList>
            <person name="Sahin N."/>
            <person name="Ay H."/>
            <person name="Saygin H."/>
        </authorList>
    </citation>
    <scope>NUCLEOTIDE SEQUENCE [LARGE SCALE GENOMIC DNA]</scope>
    <source>
        <strain evidence="1 2">JCM 30529</strain>
    </source>
</reference>
<organism evidence="1 2">
    <name type="scientific">Micromonospora fluostatini</name>
    <dbReference type="NCBI Taxonomy" id="1629071"/>
    <lineage>
        <taxon>Bacteria</taxon>
        <taxon>Bacillati</taxon>
        <taxon>Actinomycetota</taxon>
        <taxon>Actinomycetes</taxon>
        <taxon>Micromonosporales</taxon>
        <taxon>Micromonosporaceae</taxon>
        <taxon>Micromonospora</taxon>
    </lineage>
</organism>
<comment type="caution">
    <text evidence="1">The sequence shown here is derived from an EMBL/GenBank/DDBJ whole genome shotgun (WGS) entry which is preliminary data.</text>
</comment>
<gene>
    <name evidence="1" type="ORF">E1091_06865</name>
</gene>
<keyword evidence="2" id="KW-1185">Reference proteome</keyword>
<accession>A0ABY2DIL8</accession>
<protein>
    <submittedName>
        <fullName evidence="1">Uncharacterized protein</fullName>
    </submittedName>
</protein>
<dbReference type="EMBL" id="SMKE01000167">
    <property type="protein sequence ID" value="TDB99464.1"/>
    <property type="molecule type" value="Genomic_DNA"/>
</dbReference>
<evidence type="ECO:0000313" key="1">
    <source>
        <dbReference type="EMBL" id="TDB99464.1"/>
    </source>
</evidence>
<dbReference type="Proteomes" id="UP000295626">
    <property type="component" value="Unassembled WGS sequence"/>
</dbReference>
<evidence type="ECO:0000313" key="2">
    <source>
        <dbReference type="Proteomes" id="UP000295626"/>
    </source>
</evidence>
<name>A0ABY2DIL8_9ACTN</name>
<sequence>MLITSNCTPPVWYGSDVCPRCASTSIGRTFAATLATCTREPSQSSSPVSPARAGFLGAGSGAAVALPGATNPTVAAAPPSTAAPRITSRRLTDRRRCCSSCISTSTSECGVP</sequence>